<protein>
    <submittedName>
        <fullName evidence="1">Uncharacterized protein</fullName>
    </submittedName>
</protein>
<proteinExistence type="predicted"/>
<sequence length="63" mass="7513">MKTEDQVCSLELAKQLKELGVKQDSVFFWCTIRDAEIEYIDIMRERDIHMKENNYCVEIVRSA</sequence>
<evidence type="ECO:0000313" key="1">
    <source>
        <dbReference type="EMBL" id="GAH25167.1"/>
    </source>
</evidence>
<accession>X1DY17</accession>
<name>X1DY17_9ZZZZ</name>
<reference evidence="1" key="1">
    <citation type="journal article" date="2014" name="Front. Microbiol.">
        <title>High frequency of phylogenetically diverse reductive dehalogenase-homologous genes in deep subseafloor sedimentary metagenomes.</title>
        <authorList>
            <person name="Kawai M."/>
            <person name="Futagami T."/>
            <person name="Toyoda A."/>
            <person name="Takaki Y."/>
            <person name="Nishi S."/>
            <person name="Hori S."/>
            <person name="Arai W."/>
            <person name="Tsubouchi T."/>
            <person name="Morono Y."/>
            <person name="Uchiyama I."/>
            <person name="Ito T."/>
            <person name="Fujiyama A."/>
            <person name="Inagaki F."/>
            <person name="Takami H."/>
        </authorList>
    </citation>
    <scope>NUCLEOTIDE SEQUENCE</scope>
    <source>
        <strain evidence="1">Expedition CK06-06</strain>
    </source>
</reference>
<dbReference type="EMBL" id="BARU01000007">
    <property type="protein sequence ID" value="GAH25167.1"/>
    <property type="molecule type" value="Genomic_DNA"/>
</dbReference>
<feature type="non-terminal residue" evidence="1">
    <location>
        <position position="63"/>
    </location>
</feature>
<comment type="caution">
    <text evidence="1">The sequence shown here is derived from an EMBL/GenBank/DDBJ whole genome shotgun (WGS) entry which is preliminary data.</text>
</comment>
<dbReference type="AlphaFoldDB" id="X1DY17"/>
<organism evidence="1">
    <name type="scientific">marine sediment metagenome</name>
    <dbReference type="NCBI Taxonomy" id="412755"/>
    <lineage>
        <taxon>unclassified sequences</taxon>
        <taxon>metagenomes</taxon>
        <taxon>ecological metagenomes</taxon>
    </lineage>
</organism>
<gene>
    <name evidence="1" type="ORF">S03H2_00093</name>
</gene>